<dbReference type="Proteomes" id="UP001209854">
    <property type="component" value="Unassembled WGS sequence"/>
</dbReference>
<keyword evidence="8 20" id="KW-0963">Cytoplasm</keyword>
<evidence type="ECO:0000256" key="5">
    <source>
        <dbReference type="ARBA" id="ARBA00010485"/>
    </source>
</evidence>
<keyword evidence="11 20" id="KW-0274">FAD</keyword>
<keyword evidence="13 20" id="KW-0133">Cell shape</keyword>
<dbReference type="GO" id="GO:0008762">
    <property type="term" value="F:UDP-N-acetylmuramate dehydrogenase activity"/>
    <property type="evidence" value="ECO:0007669"/>
    <property type="project" value="UniProtKB-EC"/>
</dbReference>
<dbReference type="InterPro" id="IPR036635">
    <property type="entry name" value="MurB_C_sf"/>
</dbReference>
<dbReference type="InterPro" id="IPR016169">
    <property type="entry name" value="FAD-bd_PCMH_sub2"/>
</dbReference>
<evidence type="ECO:0000256" key="12">
    <source>
        <dbReference type="ARBA" id="ARBA00022857"/>
    </source>
</evidence>
<keyword evidence="23" id="KW-1185">Reference proteome</keyword>
<accession>A0ABT3MVM2</accession>
<dbReference type="PROSITE" id="PS51387">
    <property type="entry name" value="FAD_PCMH"/>
    <property type="match status" value="1"/>
</dbReference>
<dbReference type="NCBIfam" id="TIGR00179">
    <property type="entry name" value="murB"/>
    <property type="match status" value="1"/>
</dbReference>
<evidence type="ECO:0000256" key="8">
    <source>
        <dbReference type="ARBA" id="ARBA00022490"/>
    </source>
</evidence>
<evidence type="ECO:0000256" key="18">
    <source>
        <dbReference type="ARBA" id="ARBA00031026"/>
    </source>
</evidence>
<gene>
    <name evidence="20 22" type="primary">murB</name>
    <name evidence="22" type="ORF">NX722_12370</name>
</gene>
<evidence type="ECO:0000256" key="9">
    <source>
        <dbReference type="ARBA" id="ARBA00022618"/>
    </source>
</evidence>
<keyword evidence="9 20" id="KW-0132">Cell division</keyword>
<evidence type="ECO:0000313" key="22">
    <source>
        <dbReference type="EMBL" id="MCW7553414.1"/>
    </source>
</evidence>
<evidence type="ECO:0000313" key="23">
    <source>
        <dbReference type="Proteomes" id="UP001209854"/>
    </source>
</evidence>
<dbReference type="SUPFAM" id="SSF56176">
    <property type="entry name" value="FAD-binding/transporter-associated domain-like"/>
    <property type="match status" value="1"/>
</dbReference>
<evidence type="ECO:0000256" key="2">
    <source>
        <dbReference type="ARBA" id="ARBA00003921"/>
    </source>
</evidence>
<dbReference type="Gene3D" id="3.30.43.10">
    <property type="entry name" value="Uridine Diphospho-n-acetylenolpyruvylglucosamine Reductase, domain 2"/>
    <property type="match status" value="1"/>
</dbReference>
<dbReference type="Pfam" id="PF01565">
    <property type="entry name" value="FAD_binding_4"/>
    <property type="match status" value="1"/>
</dbReference>
<comment type="cofactor">
    <cofactor evidence="1 20">
        <name>FAD</name>
        <dbReference type="ChEBI" id="CHEBI:57692"/>
    </cofactor>
</comment>
<evidence type="ECO:0000256" key="1">
    <source>
        <dbReference type="ARBA" id="ARBA00001974"/>
    </source>
</evidence>
<organism evidence="22 23">
    <name type="scientific">Endozoicomonas gorgoniicola</name>
    <dbReference type="NCBI Taxonomy" id="1234144"/>
    <lineage>
        <taxon>Bacteria</taxon>
        <taxon>Pseudomonadati</taxon>
        <taxon>Pseudomonadota</taxon>
        <taxon>Gammaproteobacteria</taxon>
        <taxon>Oceanospirillales</taxon>
        <taxon>Endozoicomonadaceae</taxon>
        <taxon>Endozoicomonas</taxon>
    </lineage>
</organism>
<name>A0ABT3MVM2_9GAMM</name>
<dbReference type="NCBIfam" id="NF000755">
    <property type="entry name" value="PRK00046.1"/>
    <property type="match status" value="1"/>
</dbReference>
<evidence type="ECO:0000256" key="20">
    <source>
        <dbReference type="HAMAP-Rule" id="MF_00037"/>
    </source>
</evidence>
<protein>
    <recommendedName>
        <fullName evidence="7 20">UDP-N-acetylenolpyruvoylglucosamine reductase</fullName>
        <ecNumber evidence="6 20">1.3.1.98</ecNumber>
    </recommendedName>
    <alternativeName>
        <fullName evidence="18 20">UDP-N-acetylmuramate dehydrogenase</fullName>
    </alternativeName>
</protein>
<evidence type="ECO:0000256" key="6">
    <source>
        <dbReference type="ARBA" id="ARBA00012518"/>
    </source>
</evidence>
<evidence type="ECO:0000259" key="21">
    <source>
        <dbReference type="PROSITE" id="PS51387"/>
    </source>
</evidence>
<evidence type="ECO:0000256" key="14">
    <source>
        <dbReference type="ARBA" id="ARBA00022984"/>
    </source>
</evidence>
<dbReference type="PANTHER" id="PTHR21071">
    <property type="entry name" value="UDP-N-ACETYLENOLPYRUVOYLGLUCOSAMINE REDUCTASE"/>
    <property type="match status" value="1"/>
</dbReference>
<dbReference type="InterPro" id="IPR011601">
    <property type="entry name" value="MurB_C"/>
</dbReference>
<evidence type="ECO:0000256" key="17">
    <source>
        <dbReference type="ARBA" id="ARBA00023316"/>
    </source>
</evidence>
<keyword evidence="12 20" id="KW-0521">NADP</keyword>
<dbReference type="HAMAP" id="MF_00037">
    <property type="entry name" value="MurB"/>
    <property type="match status" value="1"/>
</dbReference>
<dbReference type="EC" id="1.3.1.98" evidence="6 20"/>
<dbReference type="SUPFAM" id="SSF56194">
    <property type="entry name" value="Uridine diphospho-N-Acetylenolpyruvylglucosamine reductase, MurB, C-terminal domain"/>
    <property type="match status" value="1"/>
</dbReference>
<keyword evidence="15 20" id="KW-0560">Oxidoreductase</keyword>
<dbReference type="InterPro" id="IPR016167">
    <property type="entry name" value="FAD-bd_PCMH_sub1"/>
</dbReference>
<reference evidence="22 23" key="1">
    <citation type="submission" date="2022-10" db="EMBL/GenBank/DDBJ databases">
        <title>High-quality genome sequences of two octocoral-associated bacteria, Endozoicomonas euniceicola EF212 and Endozoicomonas gorgoniicola PS125.</title>
        <authorList>
            <person name="Chiou Y.-J."/>
            <person name="Chen Y.-H."/>
        </authorList>
    </citation>
    <scope>NUCLEOTIDE SEQUENCE [LARGE SCALE GENOMIC DNA]</scope>
    <source>
        <strain evidence="22 23">PS125</strain>
    </source>
</reference>
<keyword evidence="17 20" id="KW-0961">Cell wall biogenesis/degradation</keyword>
<comment type="catalytic activity">
    <reaction evidence="19 20">
        <text>UDP-N-acetyl-alpha-D-muramate + NADP(+) = UDP-N-acetyl-3-O-(1-carboxyvinyl)-alpha-D-glucosamine + NADPH + H(+)</text>
        <dbReference type="Rhea" id="RHEA:12248"/>
        <dbReference type="ChEBI" id="CHEBI:15378"/>
        <dbReference type="ChEBI" id="CHEBI:57783"/>
        <dbReference type="ChEBI" id="CHEBI:58349"/>
        <dbReference type="ChEBI" id="CHEBI:68483"/>
        <dbReference type="ChEBI" id="CHEBI:70757"/>
        <dbReference type="EC" id="1.3.1.98"/>
    </reaction>
</comment>
<comment type="similarity">
    <text evidence="5 20">Belongs to the MurB family.</text>
</comment>
<dbReference type="InterPro" id="IPR016166">
    <property type="entry name" value="FAD-bd_PCMH"/>
</dbReference>
<dbReference type="EMBL" id="JAPFCC010000001">
    <property type="protein sequence ID" value="MCW7553414.1"/>
    <property type="molecule type" value="Genomic_DNA"/>
</dbReference>
<dbReference type="PANTHER" id="PTHR21071:SF4">
    <property type="entry name" value="UDP-N-ACETYLENOLPYRUVOYLGLUCOSAMINE REDUCTASE"/>
    <property type="match status" value="1"/>
</dbReference>
<evidence type="ECO:0000256" key="11">
    <source>
        <dbReference type="ARBA" id="ARBA00022827"/>
    </source>
</evidence>
<comment type="function">
    <text evidence="2 20">Cell wall formation.</text>
</comment>
<evidence type="ECO:0000256" key="15">
    <source>
        <dbReference type="ARBA" id="ARBA00023002"/>
    </source>
</evidence>
<comment type="caution">
    <text evidence="22">The sequence shown here is derived from an EMBL/GenBank/DDBJ whole genome shotgun (WGS) entry which is preliminary data.</text>
</comment>
<evidence type="ECO:0000256" key="10">
    <source>
        <dbReference type="ARBA" id="ARBA00022630"/>
    </source>
</evidence>
<evidence type="ECO:0000256" key="19">
    <source>
        <dbReference type="ARBA" id="ARBA00048914"/>
    </source>
</evidence>
<evidence type="ECO:0000256" key="16">
    <source>
        <dbReference type="ARBA" id="ARBA00023306"/>
    </source>
</evidence>
<evidence type="ECO:0000256" key="3">
    <source>
        <dbReference type="ARBA" id="ARBA00004496"/>
    </source>
</evidence>
<dbReference type="InterPro" id="IPR036318">
    <property type="entry name" value="FAD-bd_PCMH-like_sf"/>
</dbReference>
<evidence type="ECO:0000256" key="13">
    <source>
        <dbReference type="ARBA" id="ARBA00022960"/>
    </source>
</evidence>
<comment type="subcellular location">
    <subcellularLocation>
        <location evidence="3 20">Cytoplasm</location>
    </subcellularLocation>
</comment>
<dbReference type="NCBIfam" id="NF010478">
    <property type="entry name" value="PRK13903.1"/>
    <property type="match status" value="1"/>
</dbReference>
<feature type="active site" evidence="20">
    <location>
        <position position="164"/>
    </location>
</feature>
<sequence length="338" mass="37505">MNIVENYSLKSRNTFGFQVSARYFVEVTSVEQLQEALGFARKQKLDIVPLGGGSNLVLSGDVEALVIAVNLRERSVLERSDEAVMVRAGAGENWHELVRWTLAEQAYGLENLSLIPGHVGAAPIQNIGAYGVELKDSFESLEAVEIHSGELRRFFLKECQFGYRDSVFKHALRDQFIITSVNFRLSPGLQPKLGYGQLQQELAQRCGHRSPTGMEISEAVADVRMQKLPDPNVLGNAGSFFKNPVVNADVVKRLRAEFPDLVAFPFDEQWKLAAGWLIDKAGLRGYREGCVGTYQYQALVLVNHGGAEPDELLHLAGVIQQKVKAVFGVALEMEPRVY</sequence>
<dbReference type="Gene3D" id="3.30.465.10">
    <property type="match status" value="1"/>
</dbReference>
<feature type="active site" evidence="20">
    <location>
        <position position="334"/>
    </location>
</feature>
<evidence type="ECO:0000256" key="4">
    <source>
        <dbReference type="ARBA" id="ARBA00004752"/>
    </source>
</evidence>
<dbReference type="Pfam" id="PF02873">
    <property type="entry name" value="MurB_C"/>
    <property type="match status" value="1"/>
</dbReference>
<comment type="pathway">
    <text evidence="4 20">Cell wall biogenesis; peptidoglycan biosynthesis.</text>
</comment>
<feature type="active site" description="Proton donor" evidence="20">
    <location>
        <position position="239"/>
    </location>
</feature>
<dbReference type="InterPro" id="IPR006094">
    <property type="entry name" value="Oxid_FAD_bind_N"/>
</dbReference>
<proteinExistence type="inferred from homology"/>
<keyword evidence="10 20" id="KW-0285">Flavoprotein</keyword>
<dbReference type="InterPro" id="IPR003170">
    <property type="entry name" value="MurB"/>
</dbReference>
<dbReference type="Gene3D" id="3.90.78.10">
    <property type="entry name" value="UDP-N-acetylenolpyruvoylglucosamine reductase, C-terminal domain"/>
    <property type="match status" value="1"/>
</dbReference>
<feature type="domain" description="FAD-binding PCMH-type" evidence="21">
    <location>
        <begin position="17"/>
        <end position="188"/>
    </location>
</feature>
<dbReference type="RefSeq" id="WP_262568244.1">
    <property type="nucleotide sequence ID" value="NZ_JAPFCC010000001.1"/>
</dbReference>
<evidence type="ECO:0000256" key="7">
    <source>
        <dbReference type="ARBA" id="ARBA00015188"/>
    </source>
</evidence>
<keyword evidence="14 20" id="KW-0573">Peptidoglycan synthesis</keyword>
<keyword evidence="16 20" id="KW-0131">Cell cycle</keyword>